<feature type="transmembrane region" description="Helical" evidence="1">
    <location>
        <begin position="43"/>
        <end position="63"/>
    </location>
</feature>
<dbReference type="RefSeq" id="XP_033689572.1">
    <property type="nucleotide sequence ID" value="XM_033819814.1"/>
</dbReference>
<dbReference type="EMBL" id="ML987190">
    <property type="protein sequence ID" value="KAF2254568.1"/>
    <property type="molecule type" value="Genomic_DNA"/>
</dbReference>
<organism evidence="2 3">
    <name type="scientific">Trematosphaeria pertusa</name>
    <dbReference type="NCBI Taxonomy" id="390896"/>
    <lineage>
        <taxon>Eukaryota</taxon>
        <taxon>Fungi</taxon>
        <taxon>Dikarya</taxon>
        <taxon>Ascomycota</taxon>
        <taxon>Pezizomycotina</taxon>
        <taxon>Dothideomycetes</taxon>
        <taxon>Pleosporomycetidae</taxon>
        <taxon>Pleosporales</taxon>
        <taxon>Massarineae</taxon>
        <taxon>Trematosphaeriaceae</taxon>
        <taxon>Trematosphaeria</taxon>
    </lineage>
</organism>
<name>A0A6A6IWA7_9PLEO</name>
<reference evidence="2" key="1">
    <citation type="journal article" date="2020" name="Stud. Mycol.">
        <title>101 Dothideomycetes genomes: a test case for predicting lifestyles and emergence of pathogens.</title>
        <authorList>
            <person name="Haridas S."/>
            <person name="Albert R."/>
            <person name="Binder M."/>
            <person name="Bloem J."/>
            <person name="Labutti K."/>
            <person name="Salamov A."/>
            <person name="Andreopoulos B."/>
            <person name="Baker S."/>
            <person name="Barry K."/>
            <person name="Bills G."/>
            <person name="Bluhm B."/>
            <person name="Cannon C."/>
            <person name="Castanera R."/>
            <person name="Culley D."/>
            <person name="Daum C."/>
            <person name="Ezra D."/>
            <person name="Gonzalez J."/>
            <person name="Henrissat B."/>
            <person name="Kuo A."/>
            <person name="Liang C."/>
            <person name="Lipzen A."/>
            <person name="Lutzoni F."/>
            <person name="Magnuson J."/>
            <person name="Mondo S."/>
            <person name="Nolan M."/>
            <person name="Ohm R."/>
            <person name="Pangilinan J."/>
            <person name="Park H.-J."/>
            <person name="Ramirez L."/>
            <person name="Alfaro M."/>
            <person name="Sun H."/>
            <person name="Tritt A."/>
            <person name="Yoshinaga Y."/>
            <person name="Zwiers L.-H."/>
            <person name="Turgeon B."/>
            <person name="Goodwin S."/>
            <person name="Spatafora J."/>
            <person name="Crous P."/>
            <person name="Grigoriev I."/>
        </authorList>
    </citation>
    <scope>NUCLEOTIDE SEQUENCE</scope>
    <source>
        <strain evidence="2">CBS 122368</strain>
    </source>
</reference>
<accession>A0A6A6IWA7</accession>
<keyword evidence="3" id="KW-1185">Reference proteome</keyword>
<keyword evidence="1" id="KW-0472">Membrane</keyword>
<keyword evidence="1" id="KW-1133">Transmembrane helix</keyword>
<dbReference type="Proteomes" id="UP000800094">
    <property type="component" value="Unassembled WGS sequence"/>
</dbReference>
<gene>
    <name evidence="2" type="ORF">BU26DRAFT_140772</name>
</gene>
<evidence type="ECO:0000313" key="2">
    <source>
        <dbReference type="EMBL" id="KAF2254568.1"/>
    </source>
</evidence>
<sequence length="74" mass="8142">MPMAICKRSIGSVLTWVGRSSPPRSPTGRGAWVGNPLHERGSVAWAGLFLFIIVNGAALRPWVRDYNRSFSSRS</sequence>
<evidence type="ECO:0000313" key="3">
    <source>
        <dbReference type="Proteomes" id="UP000800094"/>
    </source>
</evidence>
<proteinExistence type="predicted"/>
<dbReference type="GeneID" id="54573144"/>
<evidence type="ECO:0000256" key="1">
    <source>
        <dbReference type="SAM" id="Phobius"/>
    </source>
</evidence>
<dbReference type="AlphaFoldDB" id="A0A6A6IWA7"/>
<keyword evidence="1" id="KW-0812">Transmembrane</keyword>
<protein>
    <submittedName>
        <fullName evidence="2">Uncharacterized protein</fullName>
    </submittedName>
</protein>